<comment type="caution">
    <text evidence="10">The sequence shown here is derived from an EMBL/GenBank/DDBJ whole genome shotgun (WGS) entry which is preliminary data.</text>
</comment>
<dbReference type="PANTHER" id="PTHR24269:SF16">
    <property type="entry name" value="PROTEIN SLG1"/>
    <property type="match status" value="1"/>
</dbReference>
<keyword evidence="6" id="KW-0325">Glycoprotein</keyword>
<dbReference type="InterPro" id="IPR051836">
    <property type="entry name" value="Kremen_rcpt"/>
</dbReference>
<feature type="domain" description="WSC" evidence="9">
    <location>
        <begin position="351"/>
        <end position="444"/>
    </location>
</feature>
<dbReference type="STRING" id="1109443.G4THV8"/>
<dbReference type="PROSITE" id="PS51212">
    <property type="entry name" value="WSC"/>
    <property type="match status" value="2"/>
</dbReference>
<dbReference type="InterPro" id="IPR002889">
    <property type="entry name" value="WSC_carb-bd"/>
</dbReference>
<dbReference type="EMBL" id="CAFZ01000099">
    <property type="protein sequence ID" value="CCA70906.1"/>
    <property type="molecule type" value="Genomic_DNA"/>
</dbReference>
<evidence type="ECO:0000256" key="4">
    <source>
        <dbReference type="ARBA" id="ARBA00022989"/>
    </source>
</evidence>
<dbReference type="OrthoDB" id="5985073at2759"/>
<evidence type="ECO:0000256" key="8">
    <source>
        <dbReference type="SAM" id="SignalP"/>
    </source>
</evidence>
<dbReference type="GO" id="GO:0005886">
    <property type="term" value="C:plasma membrane"/>
    <property type="evidence" value="ECO:0007669"/>
    <property type="project" value="TreeGrafter"/>
</dbReference>
<dbReference type="HOGENOM" id="CLU_615552_0_0_1"/>
<accession>G4THV8</accession>
<keyword evidence="2" id="KW-0812">Transmembrane</keyword>
<evidence type="ECO:0000256" key="7">
    <source>
        <dbReference type="SAM" id="MobiDB-lite"/>
    </source>
</evidence>
<feature type="chain" id="PRO_5003468543" description="WSC domain-containing protein" evidence="8">
    <location>
        <begin position="22"/>
        <end position="445"/>
    </location>
</feature>
<keyword evidence="11" id="KW-1185">Reference proteome</keyword>
<proteinExistence type="predicted"/>
<keyword evidence="5" id="KW-0472">Membrane</keyword>
<sequence length="445" mass="46198">MAKTTIIFSATLFSVIYPALALSGHVSGQIDAREIHKRHNAAFVERLEARNGLKQPQPILPTKKRAETPSSVARRDDGSAAYTLLGCYASVSSTTGNEVLTVQVPWNQTSIQTCVAACATSEASPYAYAGVLAGEQCICDNTLGDGAVTVGQGHCNSACAGSNGAEKWCGGPTSFQIYYLPAQETTTVASTASTSSTEETGGTIIETETPSSSAEPSSSATDTPSSTASPVPSSLPTISQSITGSTGITYYHYHCVVDSFDPLNVVYNTNVLRGPSLVSESVTPLQCADFCLGNGYGIIGLQAEHKCSCGSFLFSDVPSDTCADSAIAIYQLSPEDMEARTGPFAQAVSGDFKEQGCFDTDPALGAFAMWTAQAIDGDLSVDKCTSACANAGFANAAVAPTECLCSNDPPAPLNVADRRDCDVICPLGGGVCGGLWRVNVYTHGL</sequence>
<dbReference type="InParanoid" id="G4THV8"/>
<evidence type="ECO:0000256" key="1">
    <source>
        <dbReference type="ARBA" id="ARBA00004167"/>
    </source>
</evidence>
<evidence type="ECO:0000256" key="3">
    <source>
        <dbReference type="ARBA" id="ARBA00022729"/>
    </source>
</evidence>
<dbReference type="Proteomes" id="UP000007148">
    <property type="component" value="Unassembled WGS sequence"/>
</dbReference>
<dbReference type="PANTHER" id="PTHR24269">
    <property type="entry name" value="KREMEN PROTEIN"/>
    <property type="match status" value="1"/>
</dbReference>
<gene>
    <name evidence="10" type="ORF">PIIN_04842</name>
</gene>
<dbReference type="OMA" id="EYSHECF"/>
<evidence type="ECO:0000313" key="10">
    <source>
        <dbReference type="EMBL" id="CCA70906.1"/>
    </source>
</evidence>
<dbReference type="SMART" id="SM00321">
    <property type="entry name" value="WSC"/>
    <property type="match status" value="2"/>
</dbReference>
<feature type="region of interest" description="Disordered" evidence="7">
    <location>
        <begin position="189"/>
        <end position="236"/>
    </location>
</feature>
<evidence type="ECO:0000259" key="9">
    <source>
        <dbReference type="PROSITE" id="PS51212"/>
    </source>
</evidence>
<comment type="subcellular location">
    <subcellularLocation>
        <location evidence="1">Membrane</location>
        <topology evidence="1">Single-pass membrane protein</topology>
    </subcellularLocation>
</comment>
<feature type="region of interest" description="Disordered" evidence="7">
    <location>
        <begin position="54"/>
        <end position="73"/>
    </location>
</feature>
<evidence type="ECO:0000256" key="2">
    <source>
        <dbReference type="ARBA" id="ARBA00022692"/>
    </source>
</evidence>
<dbReference type="AlphaFoldDB" id="G4THV8"/>
<reference evidence="10 11" key="1">
    <citation type="journal article" date="2011" name="PLoS Pathog.">
        <title>Endophytic Life Strategies Decoded by Genome and Transcriptome Analyses of the Mutualistic Root Symbiont Piriformospora indica.</title>
        <authorList>
            <person name="Zuccaro A."/>
            <person name="Lahrmann U."/>
            <person name="Guldener U."/>
            <person name="Langen G."/>
            <person name="Pfiffi S."/>
            <person name="Biedenkopf D."/>
            <person name="Wong P."/>
            <person name="Samans B."/>
            <person name="Grimm C."/>
            <person name="Basiewicz M."/>
            <person name="Murat C."/>
            <person name="Martin F."/>
            <person name="Kogel K.H."/>
        </authorList>
    </citation>
    <scope>NUCLEOTIDE SEQUENCE [LARGE SCALE GENOMIC DNA]</scope>
    <source>
        <strain evidence="10 11">DSM 11827</strain>
    </source>
</reference>
<organism evidence="10 11">
    <name type="scientific">Serendipita indica (strain DSM 11827)</name>
    <name type="common">Root endophyte fungus</name>
    <name type="synonym">Piriformospora indica</name>
    <dbReference type="NCBI Taxonomy" id="1109443"/>
    <lineage>
        <taxon>Eukaryota</taxon>
        <taxon>Fungi</taxon>
        <taxon>Dikarya</taxon>
        <taxon>Basidiomycota</taxon>
        <taxon>Agaricomycotina</taxon>
        <taxon>Agaricomycetes</taxon>
        <taxon>Sebacinales</taxon>
        <taxon>Serendipitaceae</taxon>
        <taxon>Serendipita</taxon>
    </lineage>
</organism>
<dbReference type="Pfam" id="PF01822">
    <property type="entry name" value="WSC"/>
    <property type="match status" value="2"/>
</dbReference>
<feature type="domain" description="WSC" evidence="9">
    <location>
        <begin position="81"/>
        <end position="181"/>
    </location>
</feature>
<name>G4THV8_SERID</name>
<evidence type="ECO:0000313" key="11">
    <source>
        <dbReference type="Proteomes" id="UP000007148"/>
    </source>
</evidence>
<keyword evidence="3 8" id="KW-0732">Signal</keyword>
<evidence type="ECO:0000256" key="6">
    <source>
        <dbReference type="ARBA" id="ARBA00023180"/>
    </source>
</evidence>
<evidence type="ECO:0000256" key="5">
    <source>
        <dbReference type="ARBA" id="ARBA00023136"/>
    </source>
</evidence>
<protein>
    <recommendedName>
        <fullName evidence="9">WSC domain-containing protein</fullName>
    </recommendedName>
</protein>
<keyword evidence="4" id="KW-1133">Transmembrane helix</keyword>
<feature type="signal peptide" evidence="8">
    <location>
        <begin position="1"/>
        <end position="21"/>
    </location>
</feature>